<name>A4TBL3_MYCGI</name>
<evidence type="ECO:0000313" key="2">
    <source>
        <dbReference type="EMBL" id="ABP45395.1"/>
    </source>
</evidence>
<organism evidence="2">
    <name type="scientific">Mycolicibacterium gilvum (strain PYR-GCK)</name>
    <name type="common">Mycobacterium gilvum (strain PYR-GCK)</name>
    <dbReference type="NCBI Taxonomy" id="350054"/>
    <lineage>
        <taxon>Bacteria</taxon>
        <taxon>Bacillati</taxon>
        <taxon>Actinomycetota</taxon>
        <taxon>Actinomycetes</taxon>
        <taxon>Mycobacteriales</taxon>
        <taxon>Mycobacteriaceae</taxon>
        <taxon>Mycolicibacterium</taxon>
    </lineage>
</organism>
<feature type="region of interest" description="Disordered" evidence="1">
    <location>
        <begin position="1"/>
        <end position="42"/>
    </location>
</feature>
<dbReference type="KEGG" id="mgi:Mflv_2918"/>
<reference evidence="2" key="2">
    <citation type="journal article" date="2013" name="PLoS ONE">
        <title>A Gene Expression Study of the Activities of Aromatic Ring-Cleavage Dioxygenases in Mycobacterium gilvum PYR-GCK to Changes in Salinity and pH during Pyrene Degradation.</title>
        <authorList>
            <person name="Badejo A.C."/>
            <person name="Badejo A.O."/>
            <person name="Shin K.H."/>
            <person name="Chai Y.G."/>
        </authorList>
    </citation>
    <scope>NUCLEOTIDE SEQUENCE [LARGE SCALE GENOMIC DNA]</scope>
    <source>
        <strain evidence="2">PYR-GCK</strain>
    </source>
</reference>
<evidence type="ECO:0000256" key="1">
    <source>
        <dbReference type="SAM" id="MobiDB-lite"/>
    </source>
</evidence>
<protein>
    <submittedName>
        <fullName evidence="2">Uncharacterized protein</fullName>
    </submittedName>
</protein>
<dbReference type="STRING" id="350054.Mflv_2918"/>
<proteinExistence type="predicted"/>
<dbReference type="AlphaFoldDB" id="A4TBL3"/>
<feature type="region of interest" description="Disordered" evidence="1">
    <location>
        <begin position="156"/>
        <end position="188"/>
    </location>
</feature>
<dbReference type="EMBL" id="CP000656">
    <property type="protein sequence ID" value="ABP45395.1"/>
    <property type="molecule type" value="Genomic_DNA"/>
</dbReference>
<sequence>MLRGWWCRSTRTTSTPRGERRRGGCAADAGGHEARRGGRRMSGQHITNEDLRRAARLVVSIYENDVDTTRRASEEAHRLRRWAETALGCALVARVVLTKVDEAEDDEGSIALWLHAAVEQITDGDAVGCAAMARPAAAMSTCCRCPVLRWLSESQPARRPGPNCAPPASPQDESSEHRQHSRPWSLLIPPIPMSERTIHAT</sequence>
<reference evidence="2" key="1">
    <citation type="submission" date="2007-04" db="EMBL/GenBank/DDBJ databases">
        <authorList>
            <consortium name="US DOE Joint Genome Institute"/>
            <person name="Copeland A."/>
            <person name="Lucas S."/>
            <person name="Lapidus A."/>
            <person name="Barry K."/>
            <person name="Detter J.C."/>
            <person name="Glavina del Rio T."/>
            <person name="Hammon N."/>
            <person name="Israni S."/>
            <person name="Dalin E."/>
            <person name="Tice H."/>
            <person name="Pitluck S."/>
            <person name="Chain P."/>
            <person name="Malfatti S."/>
            <person name="Shin M."/>
            <person name="Vergez L."/>
            <person name="Schmutz J."/>
            <person name="Larimer F."/>
            <person name="Land M."/>
            <person name="Hauser L."/>
            <person name="Kyrpides N."/>
            <person name="Mikhailova N."/>
            <person name="Miller C."/>
            <person name="Richardson P."/>
        </authorList>
    </citation>
    <scope>NUCLEOTIDE SEQUENCE</scope>
    <source>
        <strain evidence="2">PYR-GCK</strain>
    </source>
</reference>
<dbReference type="HOGENOM" id="CLU_1359143_0_0_11"/>
<accession>A4TBL3</accession>
<gene>
    <name evidence="2" type="ordered locus">Mflv_2918</name>
</gene>